<sequence length="120" mass="13066">MHSNILVVEDDSTLRELTADGLASLPDVVVTSCANADEAFYLLNKGFKASLVFTDIHMPGALDGLDLAREIWRRWPHLPVVLTSGDAVIAIDTLPANAGFMAKPWTLTDLMTTIGKYLHS</sequence>
<evidence type="ECO:0000313" key="5">
    <source>
        <dbReference type="Proteomes" id="UP000464480"/>
    </source>
</evidence>
<evidence type="ECO:0000259" key="3">
    <source>
        <dbReference type="PROSITE" id="PS50110"/>
    </source>
</evidence>
<dbReference type="AlphaFoldDB" id="A0A6I6XV00"/>
<name>A0A6I6XV00_PSEPU</name>
<dbReference type="Pfam" id="PF00072">
    <property type="entry name" value="Response_reg"/>
    <property type="match status" value="1"/>
</dbReference>
<dbReference type="PROSITE" id="PS50110">
    <property type="entry name" value="RESPONSE_REGULATORY"/>
    <property type="match status" value="1"/>
</dbReference>
<feature type="domain" description="Response regulatory" evidence="3">
    <location>
        <begin position="4"/>
        <end position="118"/>
    </location>
</feature>
<feature type="modified residue" description="4-aspartylphosphate" evidence="2">
    <location>
        <position position="55"/>
    </location>
</feature>
<dbReference type="RefSeq" id="WP_159410527.1">
    <property type="nucleotide sequence ID" value="NZ_CP026115.2"/>
</dbReference>
<dbReference type="InterPro" id="IPR001789">
    <property type="entry name" value="Sig_transdc_resp-reg_receiver"/>
</dbReference>
<proteinExistence type="predicted"/>
<dbReference type="PANTHER" id="PTHR44591">
    <property type="entry name" value="STRESS RESPONSE REGULATOR PROTEIN 1"/>
    <property type="match status" value="1"/>
</dbReference>
<evidence type="ECO:0000256" key="1">
    <source>
        <dbReference type="ARBA" id="ARBA00022553"/>
    </source>
</evidence>
<dbReference type="InterPro" id="IPR050595">
    <property type="entry name" value="Bact_response_regulator"/>
</dbReference>
<accession>A0A6I6XV00</accession>
<dbReference type="Proteomes" id="UP000464480">
    <property type="component" value="Chromosome"/>
</dbReference>
<dbReference type="SMART" id="SM00448">
    <property type="entry name" value="REC"/>
    <property type="match status" value="1"/>
</dbReference>
<protein>
    <submittedName>
        <fullName evidence="4">Response regulator</fullName>
    </submittedName>
</protein>
<dbReference type="GO" id="GO:0000160">
    <property type="term" value="P:phosphorelay signal transduction system"/>
    <property type="evidence" value="ECO:0007669"/>
    <property type="project" value="InterPro"/>
</dbReference>
<dbReference type="PANTHER" id="PTHR44591:SF3">
    <property type="entry name" value="RESPONSE REGULATORY DOMAIN-CONTAINING PROTEIN"/>
    <property type="match status" value="1"/>
</dbReference>
<reference evidence="4 5" key="1">
    <citation type="submission" date="2020-02" db="EMBL/GenBank/DDBJ databases">
        <title>Pseudomonas Putida W5 Complete Genome Assembly.</title>
        <authorList>
            <person name="Yuan Z.-C."/>
            <person name="Shaw G.A."/>
            <person name="Cusano A.D."/>
            <person name="Caddey B.J."/>
            <person name="Weselowski B.J."/>
        </authorList>
    </citation>
    <scope>NUCLEOTIDE SEQUENCE [LARGE SCALE GENOMIC DNA]</scope>
    <source>
        <strain evidence="4 5">W5</strain>
    </source>
</reference>
<dbReference type="InterPro" id="IPR011006">
    <property type="entry name" value="CheY-like_superfamily"/>
</dbReference>
<dbReference type="SUPFAM" id="SSF52172">
    <property type="entry name" value="CheY-like"/>
    <property type="match status" value="1"/>
</dbReference>
<gene>
    <name evidence="4" type="ORF">C2H86_12435</name>
</gene>
<dbReference type="Gene3D" id="3.40.50.2300">
    <property type="match status" value="1"/>
</dbReference>
<evidence type="ECO:0000313" key="4">
    <source>
        <dbReference type="EMBL" id="QHG65182.1"/>
    </source>
</evidence>
<evidence type="ECO:0000256" key="2">
    <source>
        <dbReference type="PROSITE-ProRule" id="PRU00169"/>
    </source>
</evidence>
<organism evidence="4 5">
    <name type="scientific">Pseudomonas putida</name>
    <name type="common">Arthrobacter siderocapsulatus</name>
    <dbReference type="NCBI Taxonomy" id="303"/>
    <lineage>
        <taxon>Bacteria</taxon>
        <taxon>Pseudomonadati</taxon>
        <taxon>Pseudomonadota</taxon>
        <taxon>Gammaproteobacteria</taxon>
        <taxon>Pseudomonadales</taxon>
        <taxon>Pseudomonadaceae</taxon>
        <taxon>Pseudomonas</taxon>
    </lineage>
</organism>
<keyword evidence="1 2" id="KW-0597">Phosphoprotein</keyword>
<dbReference type="EMBL" id="CP026115">
    <property type="protein sequence ID" value="QHG65182.1"/>
    <property type="molecule type" value="Genomic_DNA"/>
</dbReference>